<dbReference type="EMBL" id="JAGRPV010000001">
    <property type="protein sequence ID" value="MDI4643793.1"/>
    <property type="molecule type" value="Genomic_DNA"/>
</dbReference>
<keyword evidence="2 4" id="KW-0732">Signal</keyword>
<dbReference type="InterPro" id="IPR026891">
    <property type="entry name" value="Fn3-like"/>
</dbReference>
<dbReference type="Gene3D" id="2.60.40.10">
    <property type="entry name" value="Immunoglobulins"/>
    <property type="match status" value="4"/>
</dbReference>
<evidence type="ECO:0000256" key="4">
    <source>
        <dbReference type="SAM" id="SignalP"/>
    </source>
</evidence>
<dbReference type="Pfam" id="PF01915">
    <property type="entry name" value="Glyco_hydro_3_C"/>
    <property type="match status" value="1"/>
</dbReference>
<dbReference type="SMART" id="SM01217">
    <property type="entry name" value="Fn3_like"/>
    <property type="match status" value="1"/>
</dbReference>
<sequence length="1819" mass="188490">MNKTIVRTGKKSVSALLAGVLSAGLALGAHAPAVSAAEPGGAISFKTQTGGIFDGMPLFDGNPTHLDAFVDQYYDYIGLEGAALYATGIRDNYTFVMDGADNNGHKGKTVPGGLAAADNVYGVSTDFPALVGLGQTWNKALVSQVGKVMGSEKISQLNVKQGTANIHNGSNTSRSIAFTALSDVRVNPLNGRTPEGYGEDPYLSATLIDNMAAGLAGTDQEASQDGFWQRAVVGTKHFSLYNAEWFRQTSSTNAGARAIYEYQIPSAFKGLESGSVAGVMTSFGRTNGVPNIISPYMILGSQLARYGMYSSPDFNGENHLFNTSFSNGFDTQYTLDRKHALALMVLAHSESVRASGTDKTDVVTLANAVKEGLYGITLQDVEEAGRPIVNQLARLGIFNEVDASGVPINYPFAGQAKDVAATLTSFSTPAHQEVALQAARESVVLLKNTDEALPLAKSKKAAVVGAYADMRMRPGYAAATPTTLANAGKTPLYSILNTIGADNVKFSTGSAVVALKSAANGNYVTAGTGAGSQLNASFPGAANALTDAQLFEYYDWGQNAASLKSKANGLWVTAPTTNSASVGNTATANLLLTNPDWTTLASTGNNSTVPAKLRFESNGGSSVSIVSGGLAIQTGLFSGRLLTAGADGSVSTAASTIGTIANFNARDNSAKFDKTVVQEAGMGADIAAMANTQDYALVFVGAHPNNSGGEGSDRADLYLGADDYKIAHNVAAAFAAKNKKTVVVLLASSPVIMEEIQKDPNVSAVITQPYSGEFDAQGLTDVLFGDYAPTGRLSATWYADMSALPAIDKYSIPEGNTAISGVDQLDPRFVSDMFNADPVEAKLTYMFTNAPITYEFGYGLSYGDFTYKEFTAPSAAVANQKFNVSVELTNEGSITTSEVVQLYARKNGSAYGEEVPAKKLVAYDKVELTQGEHKIVTLSVDPKDLAIWDVNKGDYIVEDGAYTFMIGRSSKDIRSTKDVTISGDSLATLDAKTAFNVFDHAYDSYAVAYREASKERTVESLRDDKIAGEYYAVMSKGSGSWVALPKADFTGAKKIEAYVGTNGAGGNITLRADSPTAEPFATIAVPVTGKTTYVMPTAADQTVNELGYTKVEAAVAAAPAGAHTVYVVFEAADLRIDSLQVTQTAVNIAKPLDGAALPAAKPGVAYEQTLALEASGGTAPYAWSVTGLPEGLSFDAATGKITGTVSDGAVDNSPYTVTISATDANDETVSVTNTLAIGDVLGIGSQEGGAVPAAKVGAAYSVQLAAYGGTEPYTWTVTGLPEGLALDAAAQKISGVPAAGTDVDSPYEVVIRVTDSANVSREMTASLTVSPSDPVDPGTEELEIVAPVAGSAIVSGNEGSAYDQLLTLTATGGTEPYVWSISGLPTGLTFDPATLRITGTPSSSGTFPLTITATDAEERTATVAASLTIAPIYVPPYVPPVTTPNTGTGTETPSADGTLKVSDAMLTVGDTGASVTLPAGTKTAQLSASLLGKAEGKSLELKAGDLSLTLPATVLKQLAAAIPADRLGDAQVQVSFKAVDATAAAQAVGGSTDATNVRLAGDVIEFTLTVVVGDANTAVTTFDAPITLTLKAPGVTNPKLGGIFYLTGNGQRQYVDSKYVDGAYVAQLQHFSKYAVLEVNKNFADVPASHWAIDVIKELAAKQIVGGTSETTFEPGRTITRAEFTQLLAGALKLTDEGTQSFADVSAGVWYAKPIALAAEAGIVTGRGDGKFDPSGAITRQEMATMIVKAYRYLHGSAAAAGAGASFADADRIAAWAAPYVAEASSLGLLSGRGAGQFAPQGVTTRAEAAQSVYNLLQK</sequence>
<accession>A0ABT6TBW1</accession>
<evidence type="ECO:0000256" key="1">
    <source>
        <dbReference type="ARBA" id="ARBA00005336"/>
    </source>
</evidence>
<organism evidence="7 8">
    <name type="scientific">Cohnella hashimotonis</name>
    <dbReference type="NCBI Taxonomy" id="2826895"/>
    <lineage>
        <taxon>Bacteria</taxon>
        <taxon>Bacillati</taxon>
        <taxon>Bacillota</taxon>
        <taxon>Bacilli</taxon>
        <taxon>Bacillales</taxon>
        <taxon>Paenibacillaceae</taxon>
        <taxon>Cohnella</taxon>
    </lineage>
</organism>
<feature type="signal peptide" evidence="4">
    <location>
        <begin position="1"/>
        <end position="36"/>
    </location>
</feature>
<dbReference type="Pfam" id="PF03422">
    <property type="entry name" value="CBM_6"/>
    <property type="match status" value="1"/>
</dbReference>
<feature type="domain" description="SLH" evidence="6">
    <location>
        <begin position="1639"/>
        <end position="1697"/>
    </location>
</feature>
<feature type="domain" description="CBM6" evidence="5">
    <location>
        <begin position="987"/>
        <end position="1142"/>
    </location>
</feature>
<dbReference type="PROSITE" id="PS51272">
    <property type="entry name" value="SLH"/>
    <property type="match status" value="3"/>
</dbReference>
<keyword evidence="3 7" id="KW-0378">Hydrolase</keyword>
<dbReference type="InterPro" id="IPR001119">
    <property type="entry name" value="SLH_dom"/>
</dbReference>
<proteinExistence type="inferred from homology"/>
<dbReference type="InterPro" id="IPR036881">
    <property type="entry name" value="Glyco_hydro_3_C_sf"/>
</dbReference>
<dbReference type="Pfam" id="PF14310">
    <property type="entry name" value="Fn3-like"/>
    <property type="match status" value="1"/>
</dbReference>
<dbReference type="InterPro" id="IPR013783">
    <property type="entry name" value="Ig-like_fold"/>
</dbReference>
<reference evidence="7" key="1">
    <citation type="submission" date="2023-04" db="EMBL/GenBank/DDBJ databases">
        <title>Comparative genomic analysis of Cohnella hashimotonis sp. nov., isolated from the International Space Station.</title>
        <authorList>
            <person name="Venkateswaran K."/>
            <person name="Simpson A."/>
        </authorList>
    </citation>
    <scope>NUCLEOTIDE SEQUENCE</scope>
    <source>
        <strain evidence="7">F6_2S_P_1</strain>
    </source>
</reference>
<dbReference type="SUPFAM" id="SSF49785">
    <property type="entry name" value="Galactose-binding domain-like"/>
    <property type="match status" value="1"/>
</dbReference>
<gene>
    <name evidence="7" type="ORF">KB449_02425</name>
</gene>
<dbReference type="Pfam" id="PF05345">
    <property type="entry name" value="He_PIG"/>
    <property type="match status" value="3"/>
</dbReference>
<dbReference type="InterPro" id="IPR008979">
    <property type="entry name" value="Galactose-bd-like_sf"/>
</dbReference>
<protein>
    <submittedName>
        <fullName evidence="7">Glycoside hydrolase family 3 C-terminal domain-containing protein</fullName>
    </submittedName>
</protein>
<dbReference type="InterPro" id="IPR005084">
    <property type="entry name" value="CBM6"/>
</dbReference>
<dbReference type="Gene3D" id="3.40.50.1700">
    <property type="entry name" value="Glycoside hydrolase family 3 C-terminal domain"/>
    <property type="match status" value="2"/>
</dbReference>
<dbReference type="Pfam" id="PF00395">
    <property type="entry name" value="SLH"/>
    <property type="match status" value="3"/>
</dbReference>
<dbReference type="InterPro" id="IPR001764">
    <property type="entry name" value="Glyco_hydro_3_N"/>
</dbReference>
<dbReference type="Gene3D" id="2.60.120.260">
    <property type="entry name" value="Galactose-binding domain-like"/>
    <property type="match status" value="1"/>
</dbReference>
<dbReference type="InterPro" id="IPR017853">
    <property type="entry name" value="GH"/>
</dbReference>
<feature type="chain" id="PRO_5047295509" evidence="4">
    <location>
        <begin position="37"/>
        <end position="1819"/>
    </location>
</feature>
<dbReference type="RefSeq" id="WP_282906839.1">
    <property type="nucleotide sequence ID" value="NZ_JAGRPV010000001.1"/>
</dbReference>
<evidence type="ECO:0000313" key="7">
    <source>
        <dbReference type="EMBL" id="MDI4643793.1"/>
    </source>
</evidence>
<feature type="domain" description="SLH" evidence="6">
    <location>
        <begin position="1698"/>
        <end position="1761"/>
    </location>
</feature>
<dbReference type="InterPro" id="IPR015919">
    <property type="entry name" value="Cadherin-like_sf"/>
</dbReference>
<dbReference type="Proteomes" id="UP001161691">
    <property type="component" value="Unassembled WGS sequence"/>
</dbReference>
<comment type="caution">
    <text evidence="7">The sequence shown here is derived from an EMBL/GenBank/DDBJ whole genome shotgun (WGS) entry which is preliminary data.</text>
</comment>
<dbReference type="CDD" id="cd04084">
    <property type="entry name" value="CBM6_xylanase-like"/>
    <property type="match status" value="1"/>
</dbReference>
<dbReference type="InterPro" id="IPR036962">
    <property type="entry name" value="Glyco_hydro_3_N_sf"/>
</dbReference>
<evidence type="ECO:0000259" key="6">
    <source>
        <dbReference type="PROSITE" id="PS51272"/>
    </source>
</evidence>
<dbReference type="SUPFAM" id="SSF51445">
    <property type="entry name" value="(Trans)glycosidases"/>
    <property type="match status" value="1"/>
</dbReference>
<comment type="similarity">
    <text evidence="1">Belongs to the glycosyl hydrolase 3 family.</text>
</comment>
<dbReference type="SMART" id="SM00606">
    <property type="entry name" value="CBD_IV"/>
    <property type="match status" value="1"/>
</dbReference>
<name>A0ABT6TBW1_9BACL</name>
<dbReference type="PANTHER" id="PTHR42715">
    <property type="entry name" value="BETA-GLUCOSIDASE"/>
    <property type="match status" value="1"/>
</dbReference>
<dbReference type="InterPro" id="IPR006584">
    <property type="entry name" value="Cellulose-bd_IV"/>
</dbReference>
<dbReference type="PANTHER" id="PTHR42715:SF10">
    <property type="entry name" value="BETA-GLUCOSIDASE"/>
    <property type="match status" value="1"/>
</dbReference>
<dbReference type="GO" id="GO:0016787">
    <property type="term" value="F:hydrolase activity"/>
    <property type="evidence" value="ECO:0007669"/>
    <property type="project" value="UniProtKB-KW"/>
</dbReference>
<dbReference type="Gene3D" id="3.20.20.300">
    <property type="entry name" value="Glycoside hydrolase, family 3, N-terminal domain"/>
    <property type="match status" value="1"/>
</dbReference>
<evidence type="ECO:0000256" key="2">
    <source>
        <dbReference type="ARBA" id="ARBA00022729"/>
    </source>
</evidence>
<dbReference type="Pfam" id="PF00933">
    <property type="entry name" value="Glyco_hydro_3"/>
    <property type="match status" value="1"/>
</dbReference>
<evidence type="ECO:0000259" key="5">
    <source>
        <dbReference type="PROSITE" id="PS51175"/>
    </source>
</evidence>
<evidence type="ECO:0000313" key="8">
    <source>
        <dbReference type="Proteomes" id="UP001161691"/>
    </source>
</evidence>
<feature type="domain" description="SLH" evidence="6">
    <location>
        <begin position="1764"/>
        <end position="1819"/>
    </location>
</feature>
<keyword evidence="8" id="KW-1185">Reference proteome</keyword>
<dbReference type="PROSITE" id="PS51175">
    <property type="entry name" value="CBM6"/>
    <property type="match status" value="1"/>
</dbReference>
<dbReference type="InterPro" id="IPR050288">
    <property type="entry name" value="Cellulose_deg_GH3"/>
</dbReference>
<dbReference type="InterPro" id="IPR002772">
    <property type="entry name" value="Glyco_hydro_3_C"/>
</dbReference>
<dbReference type="SUPFAM" id="SSF52279">
    <property type="entry name" value="Beta-D-glucan exohydrolase, C-terminal domain"/>
    <property type="match status" value="1"/>
</dbReference>
<dbReference type="SUPFAM" id="SSF49313">
    <property type="entry name" value="Cadherin-like"/>
    <property type="match status" value="3"/>
</dbReference>
<evidence type="ECO:0000256" key="3">
    <source>
        <dbReference type="ARBA" id="ARBA00022801"/>
    </source>
</evidence>